<dbReference type="GO" id="GO:0030170">
    <property type="term" value="F:pyridoxal phosphate binding"/>
    <property type="evidence" value="ECO:0007669"/>
    <property type="project" value="InterPro"/>
</dbReference>
<evidence type="ECO:0000256" key="3">
    <source>
        <dbReference type="ARBA" id="ARBA00023239"/>
    </source>
</evidence>
<dbReference type="InterPro" id="IPR015421">
    <property type="entry name" value="PyrdxlP-dep_Trfase_major"/>
</dbReference>
<dbReference type="RefSeq" id="WP_211359203.1">
    <property type="nucleotide sequence ID" value="NZ_BAAAUY010000023.1"/>
</dbReference>
<dbReference type="InterPro" id="IPR002129">
    <property type="entry name" value="PyrdxlP-dep_de-COase"/>
</dbReference>
<gene>
    <name evidence="8" type="ORF">FB468_3286</name>
</gene>
<reference evidence="8 9" key="1">
    <citation type="submission" date="2019-06" db="EMBL/GenBank/DDBJ databases">
        <title>Sequencing the genomes of 1000 actinobacteria strains.</title>
        <authorList>
            <person name="Klenk H.-P."/>
        </authorList>
    </citation>
    <scope>NUCLEOTIDE SEQUENCE [LARGE SCALE GENOMIC DNA]</scope>
    <source>
        <strain evidence="8 9">DSM 8803</strain>
    </source>
</reference>
<accession>A0A542XY47</accession>
<dbReference type="Gene3D" id="3.40.640.10">
    <property type="entry name" value="Type I PLP-dependent aspartate aminotransferase-like (Major domain)"/>
    <property type="match status" value="1"/>
</dbReference>
<evidence type="ECO:0000256" key="2">
    <source>
        <dbReference type="ARBA" id="ARBA00022898"/>
    </source>
</evidence>
<dbReference type="Pfam" id="PF00282">
    <property type="entry name" value="Pyridoxal_deC"/>
    <property type="match status" value="1"/>
</dbReference>
<dbReference type="InterPro" id="IPR015422">
    <property type="entry name" value="PyrdxlP-dep_Trfase_small"/>
</dbReference>
<evidence type="ECO:0000313" key="9">
    <source>
        <dbReference type="Proteomes" id="UP000319094"/>
    </source>
</evidence>
<dbReference type="Gene3D" id="3.90.1150.10">
    <property type="entry name" value="Aspartate Aminotransferase, domain 1"/>
    <property type="match status" value="1"/>
</dbReference>
<dbReference type="InterPro" id="IPR015424">
    <property type="entry name" value="PyrdxlP-dep_Trfase"/>
</dbReference>
<feature type="modified residue" description="N6-(pyridoxal phosphate)lysine" evidence="5">
    <location>
        <position position="264"/>
    </location>
</feature>
<keyword evidence="9" id="KW-1185">Reference proteome</keyword>
<evidence type="ECO:0000313" key="8">
    <source>
        <dbReference type="EMBL" id="TQL40762.1"/>
    </source>
</evidence>
<dbReference type="STRING" id="55969.SD72_03590"/>
<dbReference type="AlphaFoldDB" id="A0A542XY47"/>
<dbReference type="PANTHER" id="PTHR42735">
    <property type="match status" value="1"/>
</dbReference>
<evidence type="ECO:0000256" key="1">
    <source>
        <dbReference type="ARBA" id="ARBA00001933"/>
    </source>
</evidence>
<proteinExistence type="inferred from homology"/>
<dbReference type="SUPFAM" id="SSF53383">
    <property type="entry name" value="PLP-dependent transferases"/>
    <property type="match status" value="1"/>
</dbReference>
<dbReference type="PANTHER" id="PTHR42735:SF6">
    <property type="entry name" value="SPHINGOSINE-1-PHOSPHATE LYASE 1"/>
    <property type="match status" value="1"/>
</dbReference>
<name>A0A542XY47_9MICO</name>
<dbReference type="EMBL" id="VFON01000002">
    <property type="protein sequence ID" value="TQL40762.1"/>
    <property type="molecule type" value="Genomic_DNA"/>
</dbReference>
<comment type="caution">
    <text evidence="8">The sequence shown here is derived from an EMBL/GenBank/DDBJ whole genome shotgun (WGS) entry which is preliminary data.</text>
</comment>
<keyword evidence="2 5" id="KW-0663">Pyridoxal phosphate</keyword>
<feature type="region of interest" description="Disordered" evidence="7">
    <location>
        <begin position="1"/>
        <end position="20"/>
    </location>
</feature>
<comment type="similarity">
    <text evidence="4">Belongs to the group II decarboxylase family. Sphingosine-1-phosphate lyase subfamily.</text>
</comment>
<evidence type="ECO:0000256" key="6">
    <source>
        <dbReference type="RuleBase" id="RU000382"/>
    </source>
</evidence>
<comment type="cofactor">
    <cofactor evidence="1 5 6">
        <name>pyridoxal 5'-phosphate</name>
        <dbReference type="ChEBI" id="CHEBI:597326"/>
    </cofactor>
</comment>
<organism evidence="8 9">
    <name type="scientific">Leucobacter komagatae</name>
    <dbReference type="NCBI Taxonomy" id="55969"/>
    <lineage>
        <taxon>Bacteria</taxon>
        <taxon>Bacillati</taxon>
        <taxon>Actinomycetota</taxon>
        <taxon>Actinomycetes</taxon>
        <taxon>Micrococcales</taxon>
        <taxon>Microbacteriaceae</taxon>
        <taxon>Leucobacter</taxon>
    </lineage>
</organism>
<dbReference type="InterPro" id="IPR050477">
    <property type="entry name" value="GrpII_AminoAcid_Decarb"/>
</dbReference>
<evidence type="ECO:0000256" key="5">
    <source>
        <dbReference type="PIRSR" id="PIRSR602129-50"/>
    </source>
</evidence>
<sequence length="522" mass="55024">MTAREGAAGAQGTGPELTGPSASAILAELADLRSRDAPTQGGRVLSYVYDSGVAELDELARDAAELTRPLNALDPTTFPSIAVMERELIAFMRRALHGSTSRFGAGPVVGSVTSGGTESCLLAVKTARDLWRAEHPELAAKLARAGKKPRLVTAATVHAAFQKAARMFDLEWDPVDCEPDGSVRAAGFEAKLGADVALVVVSAPAYPNGAIDPIAEVAGLAKAFELSCHVDACFGGLALPWWPGLAPWDFRVPGVTSISADLHKFGYAPKGVSVLLHRGRRRHRAQFFATTSWPGYPVVNPTLLGSKPASPLAAAWAITKRLGSDGYAALTASCVRSAETIVREASIIRGLSVWGAPSGPSIALMTDDSVPEDERVDPHHLADELATLGFRIQHQPGFTQRNGVRLPHTAHLTITPVTERTLPELVAGLRTAADSVRGRPRATPRLEMLGLQALGYAPKREGGSYRVPSPDMAWRILKIAGAGGSGSSLPGKLAPLMALAEHLPAPVAEAILTELLARVSEP</sequence>
<protein>
    <submittedName>
        <fullName evidence="8">Glutamate/tyrosine decarboxylase-like PLP-dependent enzyme</fullName>
    </submittedName>
</protein>
<evidence type="ECO:0000256" key="4">
    <source>
        <dbReference type="ARBA" id="ARBA00038302"/>
    </source>
</evidence>
<dbReference type="GO" id="GO:0004058">
    <property type="term" value="F:aromatic-L-amino-acid decarboxylase activity"/>
    <property type="evidence" value="ECO:0007669"/>
    <property type="project" value="UniProtKB-ARBA"/>
</dbReference>
<evidence type="ECO:0000256" key="7">
    <source>
        <dbReference type="SAM" id="MobiDB-lite"/>
    </source>
</evidence>
<dbReference type="Proteomes" id="UP000319094">
    <property type="component" value="Unassembled WGS sequence"/>
</dbReference>
<dbReference type="GO" id="GO:0019752">
    <property type="term" value="P:carboxylic acid metabolic process"/>
    <property type="evidence" value="ECO:0007669"/>
    <property type="project" value="InterPro"/>
</dbReference>
<keyword evidence="3 6" id="KW-0456">Lyase</keyword>